<accession>A0A5J9U349</accession>
<dbReference type="OrthoDB" id="1978583at2759"/>
<evidence type="ECO:0000313" key="3">
    <source>
        <dbReference type="Proteomes" id="UP000324897"/>
    </source>
</evidence>
<dbReference type="Gramene" id="TVU18142">
    <property type="protein sequence ID" value="TVU18142"/>
    <property type="gene ID" value="EJB05_34216"/>
</dbReference>
<dbReference type="Proteomes" id="UP000324897">
    <property type="component" value="Chromosome 7"/>
</dbReference>
<evidence type="ECO:0000313" key="2">
    <source>
        <dbReference type="EMBL" id="TVU18142.1"/>
    </source>
</evidence>
<protein>
    <submittedName>
        <fullName evidence="2">Uncharacterized protein</fullName>
    </submittedName>
</protein>
<feature type="non-terminal residue" evidence="2">
    <location>
        <position position="1"/>
    </location>
</feature>
<comment type="caution">
    <text evidence="2">The sequence shown here is derived from an EMBL/GenBank/DDBJ whole genome shotgun (WGS) entry which is preliminary data.</text>
</comment>
<dbReference type="AlphaFoldDB" id="A0A5J9U349"/>
<dbReference type="EMBL" id="RWGY01000029">
    <property type="protein sequence ID" value="TVU18142.1"/>
    <property type="molecule type" value="Genomic_DNA"/>
</dbReference>
<name>A0A5J9U349_9POAL</name>
<gene>
    <name evidence="2" type="ORF">EJB05_34216</name>
</gene>
<proteinExistence type="predicted"/>
<organism evidence="2 3">
    <name type="scientific">Eragrostis curvula</name>
    <name type="common">weeping love grass</name>
    <dbReference type="NCBI Taxonomy" id="38414"/>
    <lineage>
        <taxon>Eukaryota</taxon>
        <taxon>Viridiplantae</taxon>
        <taxon>Streptophyta</taxon>
        <taxon>Embryophyta</taxon>
        <taxon>Tracheophyta</taxon>
        <taxon>Spermatophyta</taxon>
        <taxon>Magnoliopsida</taxon>
        <taxon>Liliopsida</taxon>
        <taxon>Poales</taxon>
        <taxon>Poaceae</taxon>
        <taxon>PACMAD clade</taxon>
        <taxon>Chloridoideae</taxon>
        <taxon>Eragrostideae</taxon>
        <taxon>Eragrostidinae</taxon>
        <taxon>Eragrostis</taxon>
    </lineage>
</organism>
<keyword evidence="3" id="KW-1185">Reference proteome</keyword>
<feature type="region of interest" description="Disordered" evidence="1">
    <location>
        <begin position="62"/>
        <end position="82"/>
    </location>
</feature>
<evidence type="ECO:0000256" key="1">
    <source>
        <dbReference type="SAM" id="MobiDB-lite"/>
    </source>
</evidence>
<reference evidence="2 3" key="1">
    <citation type="journal article" date="2019" name="Sci. Rep.">
        <title>A high-quality genome of Eragrostis curvula grass provides insights into Poaceae evolution and supports new strategies to enhance forage quality.</title>
        <authorList>
            <person name="Carballo J."/>
            <person name="Santos B.A.C.M."/>
            <person name="Zappacosta D."/>
            <person name="Garbus I."/>
            <person name="Selva J.P."/>
            <person name="Gallo C.A."/>
            <person name="Diaz A."/>
            <person name="Albertini E."/>
            <person name="Caccamo M."/>
            <person name="Echenique V."/>
        </authorList>
    </citation>
    <scope>NUCLEOTIDE SEQUENCE [LARGE SCALE GENOMIC DNA]</scope>
    <source>
        <strain evidence="3">cv. Victoria</strain>
        <tissue evidence="2">Leaf</tissue>
    </source>
</reference>
<sequence length="176" mass="19083">MRPVTMIAPSRMMKSFLHDTLSVMASSSGIVLMVILLSLLLFLSTEVVCCHLALNSARAAAPSGWRSTPRMDAPNSASNGLSPASSPAMVMVTMLPLCAMRRSSCTTINAHAQSSPDAGSWRNINIGSWMMSIPMDTSRHSPPETPRHGRMGSGISISLCLFYSNIPKRNNLHRLR</sequence>